<evidence type="ECO:0000313" key="12">
    <source>
        <dbReference type="EMBL" id="ORZ39384.1"/>
    </source>
</evidence>
<dbReference type="Gene3D" id="6.10.140.2220">
    <property type="match status" value="1"/>
</dbReference>
<dbReference type="OrthoDB" id="438641at2759"/>
<dbReference type="PANTHER" id="PTHR46402">
    <property type="entry name" value="SET AND MYND DOMAIN-CONTAINING PROTEIN 5"/>
    <property type="match status" value="1"/>
</dbReference>
<dbReference type="PANTHER" id="PTHR46402:SF2">
    <property type="entry name" value="HISTONE-LYSINE N-TRIMETHYLTRANSFERASE SMYD5"/>
    <property type="match status" value="1"/>
</dbReference>
<evidence type="ECO:0000256" key="3">
    <source>
        <dbReference type="ARBA" id="ARBA00022691"/>
    </source>
</evidence>
<comment type="caution">
    <text evidence="12">The sequence shown here is derived from an EMBL/GenBank/DDBJ whole genome shotgun (WGS) entry which is preliminary data.</text>
</comment>
<name>A0A1Y2HZI6_9FUNG</name>
<keyword evidence="1" id="KW-0489">Methyltransferase</keyword>
<feature type="compositionally biased region" description="Acidic residues" evidence="10">
    <location>
        <begin position="391"/>
        <end position="405"/>
    </location>
</feature>
<gene>
    <name evidence="12" type="ORF">BCR44DRAFT_44709</name>
</gene>
<evidence type="ECO:0000313" key="13">
    <source>
        <dbReference type="Proteomes" id="UP000193411"/>
    </source>
</evidence>
<evidence type="ECO:0000256" key="10">
    <source>
        <dbReference type="SAM" id="MobiDB-lite"/>
    </source>
</evidence>
<dbReference type="SUPFAM" id="SSF82199">
    <property type="entry name" value="SET domain"/>
    <property type="match status" value="1"/>
</dbReference>
<sequence length="433" mass="48012">MTIPTTTMNMNGVQVQWISDKKERGVLATRSFVAGETLFEEDPQVSAQYLYNSLYFPACEYCLTCLESPKQQAARLAGLESEDQLDLPLANDLLPPITRLACPTCDAQYCSHACQTHAWNAYHQVLCPGVCTPHQVAMQQQIIDEWKSFHYPPETATITLVLKMVAMMCVAGSDEVFTAHFKADKANSALAIAAKFLDEQFADRIATFAGLFQERFAGLSKGAFECTPQVFEKAFTIVALNGQGIGTSAVEHFERALRKVADDKDSSSSAVEPDLAAHALEVMDTLRDLIAEHSEDFTHAEGTGLYRMHAMLNHACDANAQIEFAHGSHRLAVKATRDIEAGEEITLCYMDFGGCGDECGEGEEDDEMVVMDADGVVASSSAHHHHHHHEDEEENDDEDHEEEVDVETRRAQLREYYLFDCECNKCVAELAQQ</sequence>
<feature type="domain" description="SET" evidence="11">
    <location>
        <begin position="11"/>
        <end position="350"/>
    </location>
</feature>
<dbReference type="InterPro" id="IPR002893">
    <property type="entry name" value="Znf_MYND"/>
</dbReference>
<dbReference type="GO" id="GO:0032259">
    <property type="term" value="P:methylation"/>
    <property type="evidence" value="ECO:0007669"/>
    <property type="project" value="UniProtKB-KW"/>
</dbReference>
<evidence type="ECO:0000259" key="11">
    <source>
        <dbReference type="PROSITE" id="PS50280"/>
    </source>
</evidence>
<proteinExistence type="predicted"/>
<comment type="catalytic activity">
    <reaction evidence="9">
        <text>L-lysyl-[histone] + S-adenosyl-L-methionine = N(6)-methyl-L-lysyl-[histone] + S-adenosyl-L-homocysteine + H(+)</text>
        <dbReference type="Rhea" id="RHEA:10024"/>
        <dbReference type="Rhea" id="RHEA-COMP:9845"/>
        <dbReference type="Rhea" id="RHEA-COMP:9846"/>
        <dbReference type="ChEBI" id="CHEBI:15378"/>
        <dbReference type="ChEBI" id="CHEBI:29969"/>
        <dbReference type="ChEBI" id="CHEBI:57856"/>
        <dbReference type="ChEBI" id="CHEBI:59789"/>
        <dbReference type="ChEBI" id="CHEBI:61929"/>
    </reaction>
    <physiologicalReaction direction="left-to-right" evidence="9">
        <dbReference type="Rhea" id="RHEA:10025"/>
    </physiologicalReaction>
</comment>
<dbReference type="Proteomes" id="UP000193411">
    <property type="component" value="Unassembled WGS sequence"/>
</dbReference>
<dbReference type="GO" id="GO:0045814">
    <property type="term" value="P:negative regulation of gene expression, epigenetic"/>
    <property type="evidence" value="ECO:0007669"/>
    <property type="project" value="TreeGrafter"/>
</dbReference>
<evidence type="ECO:0000256" key="9">
    <source>
        <dbReference type="ARBA" id="ARBA00048619"/>
    </source>
</evidence>
<evidence type="ECO:0000256" key="6">
    <source>
        <dbReference type="ARBA" id="ARBA00022833"/>
    </source>
</evidence>
<evidence type="ECO:0000256" key="5">
    <source>
        <dbReference type="ARBA" id="ARBA00022771"/>
    </source>
</evidence>
<dbReference type="Gene3D" id="1.10.220.160">
    <property type="match status" value="1"/>
</dbReference>
<keyword evidence="5" id="KW-0863">Zinc-finger</keyword>
<dbReference type="GO" id="GO:0008270">
    <property type="term" value="F:zinc ion binding"/>
    <property type="evidence" value="ECO:0007669"/>
    <property type="project" value="UniProtKB-KW"/>
</dbReference>
<keyword evidence="2" id="KW-0808">Transferase</keyword>
<dbReference type="Pfam" id="PF01753">
    <property type="entry name" value="zf-MYND"/>
    <property type="match status" value="1"/>
</dbReference>
<dbReference type="Gene3D" id="2.170.270.10">
    <property type="entry name" value="SET domain"/>
    <property type="match status" value="2"/>
</dbReference>
<organism evidence="12 13">
    <name type="scientific">Catenaria anguillulae PL171</name>
    <dbReference type="NCBI Taxonomy" id="765915"/>
    <lineage>
        <taxon>Eukaryota</taxon>
        <taxon>Fungi</taxon>
        <taxon>Fungi incertae sedis</taxon>
        <taxon>Blastocladiomycota</taxon>
        <taxon>Blastocladiomycetes</taxon>
        <taxon>Blastocladiales</taxon>
        <taxon>Catenariaceae</taxon>
        <taxon>Catenaria</taxon>
    </lineage>
</organism>
<dbReference type="InterPro" id="IPR046341">
    <property type="entry name" value="SET_dom_sf"/>
</dbReference>
<evidence type="ECO:0000256" key="8">
    <source>
        <dbReference type="ARBA" id="ARBA00044528"/>
    </source>
</evidence>
<keyword evidence="6" id="KW-0862">Zinc</keyword>
<reference evidence="12 13" key="1">
    <citation type="submission" date="2016-07" db="EMBL/GenBank/DDBJ databases">
        <title>Pervasive Adenine N6-methylation of Active Genes in Fungi.</title>
        <authorList>
            <consortium name="DOE Joint Genome Institute"/>
            <person name="Mondo S.J."/>
            <person name="Dannebaum R.O."/>
            <person name="Kuo R.C."/>
            <person name="Labutti K."/>
            <person name="Haridas S."/>
            <person name="Kuo A."/>
            <person name="Salamov A."/>
            <person name="Ahrendt S.R."/>
            <person name="Lipzen A."/>
            <person name="Sullivan W."/>
            <person name="Andreopoulos W.B."/>
            <person name="Clum A."/>
            <person name="Lindquist E."/>
            <person name="Daum C."/>
            <person name="Ramamoorthy G.K."/>
            <person name="Gryganskyi A."/>
            <person name="Culley D."/>
            <person name="Magnuson J.K."/>
            <person name="James T.Y."/>
            <person name="O'Malley M.A."/>
            <person name="Stajich J.E."/>
            <person name="Spatafora J.W."/>
            <person name="Visel A."/>
            <person name="Grigoriev I.V."/>
        </authorList>
    </citation>
    <scope>NUCLEOTIDE SEQUENCE [LARGE SCALE GENOMIC DNA]</scope>
    <source>
        <strain evidence="12 13">PL171</strain>
    </source>
</reference>
<accession>A0A1Y2HZI6</accession>
<evidence type="ECO:0000256" key="1">
    <source>
        <dbReference type="ARBA" id="ARBA00022603"/>
    </source>
</evidence>
<keyword evidence="13" id="KW-1185">Reference proteome</keyword>
<dbReference type="Pfam" id="PF00856">
    <property type="entry name" value="SET"/>
    <property type="match status" value="1"/>
</dbReference>
<keyword evidence="4" id="KW-0479">Metal-binding</keyword>
<dbReference type="STRING" id="765915.A0A1Y2HZI6"/>
<dbReference type="InterPro" id="IPR001214">
    <property type="entry name" value="SET_dom"/>
</dbReference>
<evidence type="ECO:0000256" key="4">
    <source>
        <dbReference type="ARBA" id="ARBA00022723"/>
    </source>
</evidence>
<feature type="region of interest" description="Disordered" evidence="10">
    <location>
        <begin position="378"/>
        <end position="407"/>
    </location>
</feature>
<evidence type="ECO:0000256" key="2">
    <source>
        <dbReference type="ARBA" id="ARBA00022679"/>
    </source>
</evidence>
<protein>
    <recommendedName>
        <fullName evidence="8">Histone-lysine N-methyltransferase SET5</fullName>
    </recommendedName>
    <alternativeName>
        <fullName evidence="7">SET domain-containing protein 5</fullName>
    </alternativeName>
</protein>
<dbReference type="GO" id="GO:0042799">
    <property type="term" value="F:histone H4K20 methyltransferase activity"/>
    <property type="evidence" value="ECO:0007669"/>
    <property type="project" value="TreeGrafter"/>
</dbReference>
<keyword evidence="3" id="KW-0949">S-adenosyl-L-methionine</keyword>
<dbReference type="EMBL" id="MCFL01000005">
    <property type="protein sequence ID" value="ORZ39384.1"/>
    <property type="molecule type" value="Genomic_DNA"/>
</dbReference>
<evidence type="ECO:0000256" key="7">
    <source>
        <dbReference type="ARBA" id="ARBA00042380"/>
    </source>
</evidence>
<dbReference type="PROSITE" id="PS50280">
    <property type="entry name" value="SET"/>
    <property type="match status" value="1"/>
</dbReference>
<dbReference type="AlphaFoldDB" id="A0A1Y2HZI6"/>